<dbReference type="Gene3D" id="3.30.70.1880">
    <property type="entry name" value="Protein of unknown function DUF881"/>
    <property type="match status" value="1"/>
</dbReference>
<protein>
    <recommendedName>
        <fullName evidence="7">DUF881 domain-containing protein</fullName>
    </recommendedName>
</protein>
<dbReference type="Pfam" id="PF05949">
    <property type="entry name" value="DUF881"/>
    <property type="match status" value="1"/>
</dbReference>
<sequence length="212" mass="24042">MIAFSYNLTKEKAEKPKMSDKSWDRDFQLREKLVEQEEKTRKLQKELFSKQAEVTSMEKQISKETENYSNITKEMDKYRMYLGKVKVKGKGLEVTLDDGDYQSSGDVNNYLVHEQHIFKVVNELFISGAQAVAINGQRLTRESYIVCNGPVITVDGTQYPAPFVITAIGDPDVMEAAIDISGGVKEQLVNENITFSVEEIEEIEMEPVLGSK</sequence>
<dbReference type="AlphaFoldDB" id="A0A2N5M158"/>
<evidence type="ECO:0000256" key="1">
    <source>
        <dbReference type="ARBA" id="ARBA00009108"/>
    </source>
</evidence>
<dbReference type="PANTHER" id="PTHR37313:SF2">
    <property type="entry name" value="UPF0749 PROTEIN YLXX"/>
    <property type="match status" value="1"/>
</dbReference>
<organism evidence="5 6">
    <name type="scientific">Peribacillus deserti</name>
    <dbReference type="NCBI Taxonomy" id="673318"/>
    <lineage>
        <taxon>Bacteria</taxon>
        <taxon>Bacillati</taxon>
        <taxon>Bacillota</taxon>
        <taxon>Bacilli</taxon>
        <taxon>Bacillales</taxon>
        <taxon>Bacillaceae</taxon>
        <taxon>Peribacillus</taxon>
    </lineage>
</organism>
<comment type="similarity">
    <text evidence="1">Belongs to the UPF0749 family.</text>
</comment>
<evidence type="ECO:0000256" key="2">
    <source>
        <dbReference type="PROSITE-ProRule" id="PRU00182"/>
    </source>
</evidence>
<dbReference type="PROSITE" id="PS50889">
    <property type="entry name" value="S4"/>
    <property type="match status" value="1"/>
</dbReference>
<evidence type="ECO:0000313" key="6">
    <source>
        <dbReference type="Proteomes" id="UP000234748"/>
    </source>
</evidence>
<feature type="region of interest" description="Disordered" evidence="4">
    <location>
        <begin position="1"/>
        <end position="21"/>
    </location>
</feature>
<evidence type="ECO:0000256" key="4">
    <source>
        <dbReference type="SAM" id="MobiDB-lite"/>
    </source>
</evidence>
<reference evidence="5 6" key="1">
    <citation type="submission" date="2017-11" db="EMBL/GenBank/DDBJ databases">
        <title>Comparitive Functional Genomics of Dry Heat Resistant strains isolated from the Viking Spacecraft.</title>
        <authorList>
            <person name="Seuylemezian A."/>
            <person name="Cooper K."/>
            <person name="Vaishampayan P."/>
        </authorList>
    </citation>
    <scope>NUCLEOTIDE SEQUENCE [LARGE SCALE GENOMIC DNA]</scope>
    <source>
        <strain evidence="5 6">V1-29</strain>
    </source>
</reference>
<feature type="compositionally biased region" description="Basic and acidic residues" evidence="4">
    <location>
        <begin position="9"/>
        <end position="21"/>
    </location>
</feature>
<proteinExistence type="inferred from homology"/>
<dbReference type="Proteomes" id="UP000234748">
    <property type="component" value="Unassembled WGS sequence"/>
</dbReference>
<keyword evidence="3" id="KW-0175">Coiled coil</keyword>
<dbReference type="OrthoDB" id="9776196at2"/>
<evidence type="ECO:0000313" key="5">
    <source>
        <dbReference type="EMBL" id="PLT28106.1"/>
    </source>
</evidence>
<name>A0A2N5M158_9BACI</name>
<keyword evidence="6" id="KW-1185">Reference proteome</keyword>
<dbReference type="PANTHER" id="PTHR37313">
    <property type="entry name" value="UPF0749 PROTEIN RV1825"/>
    <property type="match status" value="1"/>
</dbReference>
<dbReference type="InterPro" id="IPR010273">
    <property type="entry name" value="DUF881"/>
</dbReference>
<dbReference type="GO" id="GO:0003723">
    <property type="term" value="F:RNA binding"/>
    <property type="evidence" value="ECO:0007669"/>
    <property type="project" value="UniProtKB-KW"/>
</dbReference>
<keyword evidence="2" id="KW-0694">RNA-binding</keyword>
<accession>A0A2N5M158</accession>
<evidence type="ECO:0008006" key="7">
    <source>
        <dbReference type="Google" id="ProtNLM"/>
    </source>
</evidence>
<dbReference type="EMBL" id="PGUY01000066">
    <property type="protein sequence ID" value="PLT28106.1"/>
    <property type="molecule type" value="Genomic_DNA"/>
</dbReference>
<feature type="coiled-coil region" evidence="3">
    <location>
        <begin position="33"/>
        <end position="74"/>
    </location>
</feature>
<comment type="caution">
    <text evidence="5">The sequence shown here is derived from an EMBL/GenBank/DDBJ whole genome shotgun (WGS) entry which is preliminary data.</text>
</comment>
<evidence type="ECO:0000256" key="3">
    <source>
        <dbReference type="SAM" id="Coils"/>
    </source>
</evidence>
<gene>
    <name evidence="5" type="ORF">CUU66_20440</name>
</gene>